<evidence type="ECO:0000313" key="3">
    <source>
        <dbReference type="EMBL" id="ETK10857.1"/>
    </source>
</evidence>
<keyword evidence="4" id="KW-1185">Reference proteome</keyword>
<sequence>ERREQVWDKVSEELGELRAELDRADADASEAEMGDFLFSVINAARLYGINPDNALERTNAKFRRRFDYLEAQTIRRGRSLKDMTLAEMDAIWDEAKRQGM</sequence>
<dbReference type="GO" id="GO:0046076">
    <property type="term" value="P:dTTP catabolic process"/>
    <property type="evidence" value="ECO:0007669"/>
    <property type="project" value="TreeGrafter"/>
</dbReference>
<proteinExistence type="predicted"/>
<dbReference type="Proteomes" id="UP000018874">
    <property type="component" value="Unassembled WGS sequence"/>
</dbReference>
<dbReference type="InterPro" id="IPR004518">
    <property type="entry name" value="MazG-like_dom"/>
</dbReference>
<dbReference type="InterPro" id="IPR048011">
    <property type="entry name" value="NTP-PPase_MazG-like_C"/>
</dbReference>
<gene>
    <name evidence="3" type="ORF">T231_02685</name>
</gene>
<keyword evidence="1" id="KW-0175">Coiled coil</keyword>
<evidence type="ECO:0000259" key="2">
    <source>
        <dbReference type="Pfam" id="PF03819"/>
    </source>
</evidence>
<feature type="coiled-coil region" evidence="1">
    <location>
        <begin position="7"/>
        <end position="34"/>
    </location>
</feature>
<dbReference type="Pfam" id="PF03819">
    <property type="entry name" value="MazG"/>
    <property type="match status" value="1"/>
</dbReference>
<dbReference type="GO" id="GO:0006203">
    <property type="term" value="P:dGTP catabolic process"/>
    <property type="evidence" value="ECO:0007669"/>
    <property type="project" value="TreeGrafter"/>
</dbReference>
<dbReference type="PANTHER" id="PTHR30522:SF0">
    <property type="entry name" value="NUCLEOSIDE TRIPHOSPHATE PYROPHOSPHOHYDROLASE"/>
    <property type="match status" value="1"/>
</dbReference>
<dbReference type="InterPro" id="IPR011551">
    <property type="entry name" value="NTP_PyrPHydrolase_MazG"/>
</dbReference>
<dbReference type="AlphaFoldDB" id="W2CWP1"/>
<dbReference type="GO" id="GO:0046052">
    <property type="term" value="P:UTP catabolic process"/>
    <property type="evidence" value="ECO:0007669"/>
    <property type="project" value="TreeGrafter"/>
</dbReference>
<accession>W2CWP1</accession>
<dbReference type="Gene3D" id="1.10.287.1080">
    <property type="entry name" value="MazG-like"/>
    <property type="match status" value="1"/>
</dbReference>
<dbReference type="GO" id="GO:0046047">
    <property type="term" value="P:TTP catabolic process"/>
    <property type="evidence" value="ECO:0007669"/>
    <property type="project" value="TreeGrafter"/>
</dbReference>
<comment type="caution">
    <text evidence="3">The sequence shown here is derived from an EMBL/GenBank/DDBJ whole genome shotgun (WGS) entry which is preliminary data.</text>
</comment>
<name>W2CWP1_9BACT</name>
<dbReference type="CDD" id="cd11529">
    <property type="entry name" value="NTP-PPase_MazG_Cterm"/>
    <property type="match status" value="1"/>
</dbReference>
<dbReference type="PATRIC" id="fig|1411021.3.peg.140"/>
<evidence type="ECO:0000313" key="4">
    <source>
        <dbReference type="Proteomes" id="UP000018874"/>
    </source>
</evidence>
<reference evidence="3 4" key="1">
    <citation type="submission" date="2013-11" db="EMBL/GenBank/DDBJ databases">
        <title>Single cell genomics of uncultured Tannerella BU063 (oral taxon 286).</title>
        <authorList>
            <person name="Beall C.J."/>
            <person name="Campbell A.G."/>
            <person name="Griffen A.L."/>
            <person name="Podar M."/>
            <person name="Leys E.J."/>
        </authorList>
    </citation>
    <scope>NUCLEOTIDE SEQUENCE [LARGE SCALE GENOMIC DNA]</scope>
    <source>
        <strain evidence="3">Cell 6/7/9</strain>
    </source>
</reference>
<feature type="non-terminal residue" evidence="3">
    <location>
        <position position="1"/>
    </location>
</feature>
<dbReference type="GO" id="GO:0046081">
    <property type="term" value="P:dUTP catabolic process"/>
    <property type="evidence" value="ECO:0007669"/>
    <property type="project" value="TreeGrafter"/>
</dbReference>
<dbReference type="GO" id="GO:0046061">
    <property type="term" value="P:dATP catabolic process"/>
    <property type="evidence" value="ECO:0007669"/>
    <property type="project" value="TreeGrafter"/>
</dbReference>
<protein>
    <recommendedName>
        <fullName evidence="2">NTP pyrophosphohydrolase MazG-like domain-containing protein</fullName>
    </recommendedName>
</protein>
<evidence type="ECO:0000256" key="1">
    <source>
        <dbReference type="SAM" id="Coils"/>
    </source>
</evidence>
<feature type="domain" description="NTP pyrophosphohydrolase MazG-like" evidence="2">
    <location>
        <begin position="8"/>
        <end position="65"/>
    </location>
</feature>
<dbReference type="SUPFAM" id="SSF101386">
    <property type="entry name" value="all-alpha NTP pyrophosphatases"/>
    <property type="match status" value="1"/>
</dbReference>
<dbReference type="GO" id="GO:0047429">
    <property type="term" value="F:nucleoside triphosphate diphosphatase activity"/>
    <property type="evidence" value="ECO:0007669"/>
    <property type="project" value="InterPro"/>
</dbReference>
<organism evidence="3 4">
    <name type="scientific">Tannerella sp. oral taxon BU063 isolate Cell 6/7/9</name>
    <dbReference type="NCBI Taxonomy" id="1411021"/>
    <lineage>
        <taxon>Bacteria</taxon>
        <taxon>Pseudomonadati</taxon>
        <taxon>Bacteroidota</taxon>
        <taxon>Bacteroidia</taxon>
        <taxon>Bacteroidales</taxon>
        <taxon>Tannerellaceae</taxon>
        <taxon>Tannerella</taxon>
    </lineage>
</organism>
<dbReference type="PANTHER" id="PTHR30522">
    <property type="entry name" value="NUCLEOSIDE TRIPHOSPHATE PYROPHOSPHOHYDROLASE"/>
    <property type="match status" value="1"/>
</dbReference>
<dbReference type="EMBL" id="AYYD01000536">
    <property type="protein sequence ID" value="ETK10857.1"/>
    <property type="molecule type" value="Genomic_DNA"/>
</dbReference>